<dbReference type="EMBL" id="CP149822">
    <property type="protein sequence ID" value="WZN43389.1"/>
    <property type="molecule type" value="Genomic_DNA"/>
</dbReference>
<dbReference type="PANTHER" id="PTHR34262:SF1">
    <property type="entry name" value="TRANSMEMBRANE PROTEIN 220"/>
    <property type="match status" value="1"/>
</dbReference>
<evidence type="ECO:0000313" key="3">
    <source>
        <dbReference type="Proteomes" id="UP001485459"/>
    </source>
</evidence>
<keyword evidence="1 2" id="KW-0812">Transmembrane</keyword>
<dbReference type="RefSeq" id="WP_341838200.1">
    <property type="nucleotide sequence ID" value="NZ_CP149822.1"/>
</dbReference>
<dbReference type="Pfam" id="PF15071">
    <property type="entry name" value="TMEM220"/>
    <property type="match status" value="1"/>
</dbReference>
<keyword evidence="1" id="KW-1133">Transmembrane helix</keyword>
<sequence>MMKIFNVFFCVMFVLFAALQWNDPDPYIWIPIYLYGAVFCGLAATRRYYRGWYLFGILAFLSYATFLFFEKDGVLSWVTEHQAQNIAGSMKASTPWIEDTREFFGLFILIIAMLVNFVHSSQKKAKKMRKRMMKIG</sequence>
<accession>A0ABZ2YU97</accession>
<evidence type="ECO:0000313" key="2">
    <source>
        <dbReference type="EMBL" id="WZN43389.1"/>
    </source>
</evidence>
<name>A0ABZ2YU97_9BACT</name>
<protein>
    <submittedName>
        <fullName evidence="2">Transmembrane 220 family protein</fullName>
    </submittedName>
</protein>
<proteinExistence type="predicted"/>
<feature type="transmembrane region" description="Helical" evidence="1">
    <location>
        <begin position="5"/>
        <end position="21"/>
    </location>
</feature>
<dbReference type="Proteomes" id="UP001485459">
    <property type="component" value="Chromosome"/>
</dbReference>
<dbReference type="InterPro" id="IPR029377">
    <property type="entry name" value="TMEM220"/>
</dbReference>
<evidence type="ECO:0000256" key="1">
    <source>
        <dbReference type="SAM" id="Phobius"/>
    </source>
</evidence>
<keyword evidence="3" id="KW-1185">Reference proteome</keyword>
<feature type="transmembrane region" description="Helical" evidence="1">
    <location>
        <begin position="52"/>
        <end position="69"/>
    </location>
</feature>
<dbReference type="PANTHER" id="PTHR34262">
    <property type="entry name" value="TRANSMEMBRANE PROTEIN 220"/>
    <property type="match status" value="1"/>
</dbReference>
<reference evidence="3" key="1">
    <citation type="submission" date="2024-03" db="EMBL/GenBank/DDBJ databases">
        <title>Chitinophaga horti sp. nov., isolated from garden soil.</title>
        <authorList>
            <person name="Lee D.S."/>
            <person name="Han D.M."/>
            <person name="Baek J.H."/>
            <person name="Choi D.G."/>
            <person name="Jeon J.H."/>
            <person name="Jeon C.O."/>
        </authorList>
    </citation>
    <scope>NUCLEOTIDE SEQUENCE [LARGE SCALE GENOMIC DNA]</scope>
    <source>
        <strain evidence="3">GPA1</strain>
    </source>
</reference>
<feature type="transmembrane region" description="Helical" evidence="1">
    <location>
        <begin position="103"/>
        <end position="121"/>
    </location>
</feature>
<organism evidence="2 3">
    <name type="scientific">Chitinophaga pollutisoli</name>
    <dbReference type="NCBI Taxonomy" id="3133966"/>
    <lineage>
        <taxon>Bacteria</taxon>
        <taxon>Pseudomonadati</taxon>
        <taxon>Bacteroidota</taxon>
        <taxon>Chitinophagia</taxon>
        <taxon>Chitinophagales</taxon>
        <taxon>Chitinophagaceae</taxon>
        <taxon>Chitinophaga</taxon>
    </lineage>
</organism>
<keyword evidence="1" id="KW-0472">Membrane</keyword>
<gene>
    <name evidence="2" type="ORF">WJU16_10135</name>
</gene>
<feature type="transmembrane region" description="Helical" evidence="1">
    <location>
        <begin position="27"/>
        <end position="45"/>
    </location>
</feature>